<evidence type="ECO:0000313" key="8">
    <source>
        <dbReference type="Proteomes" id="UP000472260"/>
    </source>
</evidence>
<feature type="zinc finger region" description="C3H1-type" evidence="5">
    <location>
        <begin position="705"/>
        <end position="733"/>
    </location>
</feature>
<feature type="zinc finger region" description="C3H1-type" evidence="5">
    <location>
        <begin position="573"/>
        <end position="595"/>
    </location>
</feature>
<evidence type="ECO:0000256" key="2">
    <source>
        <dbReference type="ARBA" id="ARBA00022771"/>
    </source>
</evidence>
<dbReference type="InterPro" id="IPR036236">
    <property type="entry name" value="Znf_C2H2_sf"/>
</dbReference>
<protein>
    <submittedName>
        <fullName evidence="7">Zinc finger CCCH domain-containing protein 7A-like</fullName>
    </submittedName>
</protein>
<dbReference type="SUPFAM" id="SSF48452">
    <property type="entry name" value="TPR-like"/>
    <property type="match status" value="1"/>
</dbReference>
<feature type="zinc finger region" description="C3H1-type" evidence="5">
    <location>
        <begin position="838"/>
        <end position="865"/>
    </location>
</feature>
<dbReference type="PANTHER" id="PTHR14928">
    <property type="entry name" value="MICRO-RNA BINDING ZINC FINGER CCCH DOMAIN-CONTAINING PROTEIN 7"/>
    <property type="match status" value="1"/>
</dbReference>
<dbReference type="Proteomes" id="UP000472260">
    <property type="component" value="Unassembled WGS sequence"/>
</dbReference>
<dbReference type="Ensembl" id="ENSSANT00000102810.1">
    <property type="protein sequence ID" value="ENSSANP00000096789.1"/>
    <property type="gene ID" value="ENSSANG00000047512.1"/>
</dbReference>
<dbReference type="InterPro" id="IPR036855">
    <property type="entry name" value="Znf_CCCH_sf"/>
</dbReference>
<dbReference type="Gene3D" id="1.25.40.10">
    <property type="entry name" value="Tetratricopeptide repeat domain"/>
    <property type="match status" value="1"/>
</dbReference>
<gene>
    <name evidence="7" type="primary">LOC107703382</name>
</gene>
<name>A0A671SM73_9TELE</name>
<dbReference type="GO" id="GO:0035198">
    <property type="term" value="F:miRNA binding"/>
    <property type="evidence" value="ECO:0007669"/>
    <property type="project" value="InterPro"/>
</dbReference>
<keyword evidence="4" id="KW-0802">TPR repeat</keyword>
<keyword evidence="2 5" id="KW-0863">Zinc-finger</keyword>
<reference evidence="7" key="1">
    <citation type="submission" date="2025-08" db="UniProtKB">
        <authorList>
            <consortium name="Ensembl"/>
        </authorList>
    </citation>
    <scope>IDENTIFICATION</scope>
</reference>
<dbReference type="SMART" id="SM00356">
    <property type="entry name" value="ZnF_C3H1"/>
    <property type="match status" value="3"/>
</dbReference>
<dbReference type="InterPro" id="IPR039691">
    <property type="entry name" value="ZC3H7A/B"/>
</dbReference>
<evidence type="ECO:0000256" key="5">
    <source>
        <dbReference type="PROSITE-ProRule" id="PRU00723"/>
    </source>
</evidence>
<accession>A0A671SM73</accession>
<sequence length="908" mass="104778">MSATGQDRSSRWQDIQKGLQFIQSTLPFPGTQEQYEVFIQSLVRNLFGEGNDMFLEDDWARSVELYTEALNIAEYAGSEDILISQNLREKLHANRAASYLNIGLHDQALEESEKALQLNESNYRALYRKARCLKEMGRHQEAYEVVAKCSMAVPQDTHVIEMTQELAKMLGLKIRKAYVRSKVKKKGVYFIQCLLVSIEVDQYMQGMGGPVQVSMPLCSTVSEKEEVESKPLVGVISPPVVPVESHNPEPVPMPIHMPLVNGTRPNDSYTVPDTRLDYDTDIIGDDLDELLDRASPPESSLVSLRRFIYINMINTFLNIQLCSLVNLSYLLFQLSNSDMSVPTNPPIGMGFSTSDGTFMQDYPPQLDLAKNPLADTHEFKQACSSCYIKIGPGVLDYTYLPEDHKCKKDLLLGRTAHSELPTWKLIRLRPTKNQYMGPYYICKDVAIGQECRYLGHCTFAYCQEEIDVWTLERKGFICRENLCDPYGSKPKINLTVPKILQEHHGIFMFLCEVCFDHKPRIISKTNKDNPSLCSHPVTKHAFEEKKCLVHYLRDKTVRYSKIRPYFPHCQMDLCRHEVRYGCQREDFCFYAHSLIELKVWMMQSEQGIAHEGIVQESQKYWNMDAAVHSQVKFMPAFGPANLKMQFVCAQCWRNGQVSEPDKNKKYCSAKARHSWSKERRVVLVSSIERKKWTTVRPLPTKKPIPAQFEICMHVAAGKKCQYIGNCSFAHSTEERDLWTFMKDNNIADMEQLYEMWLQSQKLGWSEESSSSSATRENGKQIHMPTDYAEEVAGNHCWLCGKNCNSDKQWQQHITSEKHKERVFNSEDDQNCWQYRFPTGTFKVCEWFLKGTCTEEELCKLAHGDEELNEWMDRREFLLMKLAKARKDHLIAPNDNDFGKYSFLLKDIK</sequence>
<dbReference type="Pfam" id="PF14559">
    <property type="entry name" value="TPR_19"/>
    <property type="match status" value="1"/>
</dbReference>
<keyword evidence="8" id="KW-1185">Reference proteome</keyword>
<dbReference type="InterPro" id="IPR000571">
    <property type="entry name" value="Znf_CCCH"/>
</dbReference>
<evidence type="ECO:0000256" key="1">
    <source>
        <dbReference type="ARBA" id="ARBA00022723"/>
    </source>
</evidence>
<dbReference type="AlphaFoldDB" id="A0A671SM73"/>
<evidence type="ECO:0000259" key="6">
    <source>
        <dbReference type="PROSITE" id="PS50103"/>
    </source>
</evidence>
<feature type="domain" description="C3H1-type" evidence="6">
    <location>
        <begin position="838"/>
        <end position="865"/>
    </location>
</feature>
<feature type="domain" description="C3H1-type" evidence="6">
    <location>
        <begin position="705"/>
        <end position="733"/>
    </location>
</feature>
<dbReference type="SUPFAM" id="SSF90229">
    <property type="entry name" value="CCCH zinc finger"/>
    <property type="match status" value="1"/>
</dbReference>
<feature type="domain" description="C3H1-type" evidence="6">
    <location>
        <begin position="573"/>
        <end position="595"/>
    </location>
</feature>
<keyword evidence="1 5" id="KW-0479">Metal-binding</keyword>
<dbReference type="InterPro" id="IPR019734">
    <property type="entry name" value="TPR_rpt"/>
</dbReference>
<proteinExistence type="predicted"/>
<evidence type="ECO:0000313" key="7">
    <source>
        <dbReference type="Ensembl" id="ENSSANP00000096789.1"/>
    </source>
</evidence>
<dbReference type="GO" id="GO:0008270">
    <property type="term" value="F:zinc ion binding"/>
    <property type="evidence" value="ECO:0007669"/>
    <property type="project" value="UniProtKB-KW"/>
</dbReference>
<dbReference type="GO" id="GO:0035196">
    <property type="term" value="P:miRNA processing"/>
    <property type="evidence" value="ECO:0007669"/>
    <property type="project" value="TreeGrafter"/>
</dbReference>
<dbReference type="SUPFAM" id="SSF57667">
    <property type="entry name" value="beta-beta-alpha zinc fingers"/>
    <property type="match status" value="1"/>
</dbReference>
<evidence type="ECO:0000256" key="3">
    <source>
        <dbReference type="ARBA" id="ARBA00022833"/>
    </source>
</evidence>
<dbReference type="PANTHER" id="PTHR14928:SF13">
    <property type="entry name" value="ZINC FINGER CCCH DOMAIN-CONTAINING PROTEIN 7A"/>
    <property type="match status" value="1"/>
</dbReference>
<dbReference type="PROSITE" id="PS50005">
    <property type="entry name" value="TPR"/>
    <property type="match status" value="1"/>
</dbReference>
<organism evidence="7 8">
    <name type="scientific">Sinocyclocheilus anshuiensis</name>
    <dbReference type="NCBI Taxonomy" id="1608454"/>
    <lineage>
        <taxon>Eukaryota</taxon>
        <taxon>Metazoa</taxon>
        <taxon>Chordata</taxon>
        <taxon>Craniata</taxon>
        <taxon>Vertebrata</taxon>
        <taxon>Euteleostomi</taxon>
        <taxon>Actinopterygii</taxon>
        <taxon>Neopterygii</taxon>
        <taxon>Teleostei</taxon>
        <taxon>Ostariophysi</taxon>
        <taxon>Cypriniformes</taxon>
        <taxon>Cyprinidae</taxon>
        <taxon>Cyprininae</taxon>
        <taxon>Sinocyclocheilus</taxon>
    </lineage>
</organism>
<dbReference type="InterPro" id="IPR011990">
    <property type="entry name" value="TPR-like_helical_dom_sf"/>
</dbReference>
<reference evidence="7" key="2">
    <citation type="submission" date="2025-09" db="UniProtKB">
        <authorList>
            <consortium name="Ensembl"/>
        </authorList>
    </citation>
    <scope>IDENTIFICATION</scope>
</reference>
<evidence type="ECO:0000256" key="4">
    <source>
        <dbReference type="PROSITE-ProRule" id="PRU00339"/>
    </source>
</evidence>
<feature type="repeat" description="TPR" evidence="4">
    <location>
        <begin position="89"/>
        <end position="122"/>
    </location>
</feature>
<dbReference type="SMART" id="SM00028">
    <property type="entry name" value="TPR"/>
    <property type="match status" value="2"/>
</dbReference>
<dbReference type="PROSITE" id="PS50103">
    <property type="entry name" value="ZF_C3H1"/>
    <property type="match status" value="3"/>
</dbReference>
<keyword evidence="3 5" id="KW-0862">Zinc</keyword>